<dbReference type="GO" id="GO:0009496">
    <property type="term" value="F:plastoquinol--plastocyanin reductase activity"/>
    <property type="evidence" value="ECO:0007669"/>
    <property type="project" value="UniProtKB-EC"/>
</dbReference>
<evidence type="ECO:0000256" key="7">
    <source>
        <dbReference type="ARBA" id="ARBA00022723"/>
    </source>
</evidence>
<dbReference type="EMBL" id="JANCYU010000028">
    <property type="protein sequence ID" value="KAK4525180.1"/>
    <property type="molecule type" value="Genomic_DNA"/>
</dbReference>
<evidence type="ECO:0000256" key="6">
    <source>
        <dbReference type="ARBA" id="ARBA00022714"/>
    </source>
</evidence>
<dbReference type="PROSITE" id="PS51296">
    <property type="entry name" value="RIESKE"/>
    <property type="match status" value="1"/>
</dbReference>
<comment type="subcellular location">
    <subcellularLocation>
        <location evidence="1">Membrane</location>
        <topology evidence="1">Single-pass membrane protein</topology>
    </subcellularLocation>
</comment>
<evidence type="ECO:0000256" key="9">
    <source>
        <dbReference type="ARBA" id="ARBA00022982"/>
    </source>
</evidence>
<dbReference type="GO" id="GO:0016020">
    <property type="term" value="C:membrane"/>
    <property type="evidence" value="ECO:0007669"/>
    <property type="project" value="UniProtKB-SubCell"/>
</dbReference>
<dbReference type="SUPFAM" id="SSF50022">
    <property type="entry name" value="ISP domain"/>
    <property type="match status" value="1"/>
</dbReference>
<evidence type="ECO:0000256" key="4">
    <source>
        <dbReference type="ARBA" id="ARBA00022448"/>
    </source>
</evidence>
<keyword evidence="11" id="KW-0408">Iron</keyword>
<keyword evidence="14" id="KW-1015">Disulfide bond</keyword>
<keyword evidence="13 17" id="KW-0472">Membrane</keyword>
<keyword evidence="20" id="KW-1185">Reference proteome</keyword>
<keyword evidence="8" id="KW-1278">Translocase</keyword>
<keyword evidence="12" id="KW-0411">Iron-sulfur</keyword>
<accession>A0AAV9ICH9</accession>
<evidence type="ECO:0000256" key="1">
    <source>
        <dbReference type="ARBA" id="ARBA00004167"/>
    </source>
</evidence>
<gene>
    <name evidence="19" type="ORF">GAYE_SCF08G3086</name>
</gene>
<dbReference type="InterPro" id="IPR036922">
    <property type="entry name" value="Rieske_2Fe-2S_sf"/>
</dbReference>
<evidence type="ECO:0000313" key="20">
    <source>
        <dbReference type="Proteomes" id="UP001300502"/>
    </source>
</evidence>
<keyword evidence="9" id="KW-0249">Electron transport</keyword>
<name>A0AAV9ICH9_9RHOD</name>
<evidence type="ECO:0000256" key="13">
    <source>
        <dbReference type="ARBA" id="ARBA00023136"/>
    </source>
</evidence>
<dbReference type="AlphaFoldDB" id="A0AAV9ICH9"/>
<evidence type="ECO:0000313" key="19">
    <source>
        <dbReference type="EMBL" id="KAK4525180.1"/>
    </source>
</evidence>
<evidence type="ECO:0000256" key="15">
    <source>
        <dbReference type="ARBA" id="ARBA00034078"/>
    </source>
</evidence>
<proteinExistence type="inferred from homology"/>
<feature type="transmembrane region" description="Helical" evidence="17">
    <location>
        <begin position="62"/>
        <end position="80"/>
    </location>
</feature>
<comment type="similarity">
    <text evidence="2">Belongs to the Rieske iron-sulfur protein family.</text>
</comment>
<reference evidence="19 20" key="1">
    <citation type="submission" date="2022-07" db="EMBL/GenBank/DDBJ databases">
        <title>Genome-wide signatures of adaptation to extreme environments.</title>
        <authorList>
            <person name="Cho C.H."/>
            <person name="Yoon H.S."/>
        </authorList>
    </citation>
    <scope>NUCLEOTIDE SEQUENCE [LARGE SCALE GENOMIC DNA]</scope>
    <source>
        <strain evidence="19 20">108.79 E11</strain>
    </source>
</reference>
<dbReference type="InterPro" id="IPR005805">
    <property type="entry name" value="Rieske_Fe-S_prot_C"/>
</dbReference>
<sequence>MTAFVSCSSMNQCHSQRCIIPQKNQRKVFKLSFQVRRASCSMCKMSSSEKAEAMVPDMSKRLFLNYVLLGTASLPVFYMISKYLSFFFPASSGNPDVTIARDRLGNEIKKDDFIRTRNPGTRELVQGPKGDPYYLIISENGELLSYSLDSVCTHLGCVVPWETGENQFICHCHGSHYDSTGKVVRGPAPLPLALAHVDVDEKGNIVFKTWKEKDFRTGSNPWWT</sequence>
<keyword evidence="10 17" id="KW-1133">Transmembrane helix</keyword>
<evidence type="ECO:0000256" key="14">
    <source>
        <dbReference type="ARBA" id="ARBA00023157"/>
    </source>
</evidence>
<keyword evidence="4" id="KW-0813">Transport</keyword>
<dbReference type="GO" id="GO:0046872">
    <property type="term" value="F:metal ion binding"/>
    <property type="evidence" value="ECO:0007669"/>
    <property type="project" value="UniProtKB-KW"/>
</dbReference>
<dbReference type="NCBIfam" id="NF010001">
    <property type="entry name" value="PRK13474.1"/>
    <property type="match status" value="1"/>
</dbReference>
<evidence type="ECO:0000256" key="5">
    <source>
        <dbReference type="ARBA" id="ARBA00022692"/>
    </source>
</evidence>
<dbReference type="PRINTS" id="PR00162">
    <property type="entry name" value="RIESKE"/>
</dbReference>
<dbReference type="Pfam" id="PF00355">
    <property type="entry name" value="Rieske"/>
    <property type="match status" value="1"/>
</dbReference>
<dbReference type="EC" id="7.1.1.6" evidence="3"/>
<dbReference type="Proteomes" id="UP001300502">
    <property type="component" value="Unassembled WGS sequence"/>
</dbReference>
<evidence type="ECO:0000256" key="11">
    <source>
        <dbReference type="ARBA" id="ARBA00023004"/>
    </source>
</evidence>
<evidence type="ECO:0000259" key="18">
    <source>
        <dbReference type="PROSITE" id="PS51296"/>
    </source>
</evidence>
<evidence type="ECO:0000256" key="10">
    <source>
        <dbReference type="ARBA" id="ARBA00022989"/>
    </source>
</evidence>
<dbReference type="Gene3D" id="1.20.5.700">
    <property type="entry name" value="Single helix bin"/>
    <property type="match status" value="1"/>
</dbReference>
<evidence type="ECO:0000256" key="16">
    <source>
        <dbReference type="ARBA" id="ARBA00047828"/>
    </source>
</evidence>
<comment type="cofactor">
    <cofactor evidence="15">
        <name>[2Fe-2S] cluster</name>
        <dbReference type="ChEBI" id="CHEBI:190135"/>
    </cofactor>
</comment>
<dbReference type="InterPro" id="IPR017941">
    <property type="entry name" value="Rieske_2Fe-2S"/>
</dbReference>
<dbReference type="Gene3D" id="2.102.10.10">
    <property type="entry name" value="Rieske [2Fe-2S] iron-sulphur domain"/>
    <property type="match status" value="1"/>
</dbReference>
<evidence type="ECO:0000256" key="2">
    <source>
        <dbReference type="ARBA" id="ARBA00010651"/>
    </source>
</evidence>
<evidence type="ECO:0000256" key="8">
    <source>
        <dbReference type="ARBA" id="ARBA00022967"/>
    </source>
</evidence>
<evidence type="ECO:0000256" key="3">
    <source>
        <dbReference type="ARBA" id="ARBA00012952"/>
    </source>
</evidence>
<feature type="domain" description="Rieske" evidence="18">
    <location>
        <begin position="130"/>
        <end position="206"/>
    </location>
</feature>
<protein>
    <recommendedName>
        <fullName evidence="3">plastoquinol--plastocyanin reductase</fullName>
        <ecNumber evidence="3">7.1.1.6</ecNumber>
    </recommendedName>
</protein>
<evidence type="ECO:0000256" key="17">
    <source>
        <dbReference type="SAM" id="Phobius"/>
    </source>
</evidence>
<dbReference type="GO" id="GO:0051537">
    <property type="term" value="F:2 iron, 2 sulfur cluster binding"/>
    <property type="evidence" value="ECO:0007669"/>
    <property type="project" value="UniProtKB-KW"/>
</dbReference>
<keyword evidence="5 17" id="KW-0812">Transmembrane</keyword>
<organism evidence="19 20">
    <name type="scientific">Galdieria yellowstonensis</name>
    <dbReference type="NCBI Taxonomy" id="3028027"/>
    <lineage>
        <taxon>Eukaryota</taxon>
        <taxon>Rhodophyta</taxon>
        <taxon>Bangiophyceae</taxon>
        <taxon>Galdieriales</taxon>
        <taxon>Galdieriaceae</taxon>
        <taxon>Galdieria</taxon>
    </lineage>
</organism>
<keyword evidence="6" id="KW-0001">2Fe-2S</keyword>
<dbReference type="PANTHER" id="PTHR10134">
    <property type="entry name" value="CYTOCHROME B-C1 COMPLEX SUBUNIT RIESKE, MITOCHONDRIAL"/>
    <property type="match status" value="1"/>
</dbReference>
<dbReference type="InterPro" id="IPR014349">
    <property type="entry name" value="Rieske_Fe-S_prot"/>
</dbReference>
<comment type="caution">
    <text evidence="19">The sequence shown here is derived from an EMBL/GenBank/DDBJ whole genome shotgun (WGS) entry which is preliminary data.</text>
</comment>
<dbReference type="Pfam" id="PF25471">
    <property type="entry name" value="TM_PetC"/>
    <property type="match status" value="1"/>
</dbReference>
<dbReference type="InterPro" id="IPR057415">
    <property type="entry name" value="TM_PetC"/>
</dbReference>
<comment type="catalytic activity">
    <reaction evidence="16">
        <text>2 oxidized [plastocyanin] + a plastoquinol + 2 H(+)(in) = 2 reduced [plastocyanin] + a plastoquinone + 4 H(+)(out)</text>
        <dbReference type="Rhea" id="RHEA:22148"/>
        <dbReference type="Rhea" id="RHEA-COMP:9561"/>
        <dbReference type="Rhea" id="RHEA-COMP:9562"/>
        <dbReference type="Rhea" id="RHEA-COMP:10039"/>
        <dbReference type="Rhea" id="RHEA-COMP:10040"/>
        <dbReference type="ChEBI" id="CHEBI:15378"/>
        <dbReference type="ChEBI" id="CHEBI:17757"/>
        <dbReference type="ChEBI" id="CHEBI:29036"/>
        <dbReference type="ChEBI" id="CHEBI:49552"/>
        <dbReference type="ChEBI" id="CHEBI:62192"/>
        <dbReference type="EC" id="7.1.1.6"/>
    </reaction>
</comment>
<keyword evidence="7" id="KW-0479">Metal-binding</keyword>
<evidence type="ECO:0000256" key="12">
    <source>
        <dbReference type="ARBA" id="ARBA00023014"/>
    </source>
</evidence>